<dbReference type="Proteomes" id="UP000634136">
    <property type="component" value="Unassembled WGS sequence"/>
</dbReference>
<sequence>MEKKQDLDGIQTTIKASDDWWAGKGEENLEYLKFKHEGPKHLDCEGGGNYEKIDEGVENIINSLNKDKRKKKRGEKVDKRSGVAEKLQQSLNHILGEIDEMSKIMMTKSSIDDPCSMTNSLKLLNEVSGLEIGSSQFFPTSRIMSKKQNREAFVHFMQNYLELTLSWLEAFK</sequence>
<dbReference type="OrthoDB" id="4955136at2759"/>
<protein>
    <submittedName>
        <fullName evidence="1">L10-interacting MYB domain-containing protein</fullName>
    </submittedName>
</protein>
<proteinExistence type="predicted"/>
<reference evidence="1" key="1">
    <citation type="submission" date="2020-09" db="EMBL/GenBank/DDBJ databases">
        <title>Genome-Enabled Discovery of Anthraquinone Biosynthesis in Senna tora.</title>
        <authorList>
            <person name="Kang S.-H."/>
            <person name="Pandey R.P."/>
            <person name="Lee C.-M."/>
            <person name="Sim J.-S."/>
            <person name="Jeong J.-T."/>
            <person name="Choi B.-S."/>
            <person name="Jung M."/>
            <person name="Ginzburg D."/>
            <person name="Zhao K."/>
            <person name="Won S.Y."/>
            <person name="Oh T.-J."/>
            <person name="Yu Y."/>
            <person name="Kim N.-H."/>
            <person name="Lee O.R."/>
            <person name="Lee T.-H."/>
            <person name="Bashyal P."/>
            <person name="Kim T.-S."/>
            <person name="Lee W.-H."/>
            <person name="Kawkins C."/>
            <person name="Kim C.-K."/>
            <person name="Kim J.S."/>
            <person name="Ahn B.O."/>
            <person name="Rhee S.Y."/>
            <person name="Sohng J.K."/>
        </authorList>
    </citation>
    <scope>NUCLEOTIDE SEQUENCE</scope>
    <source>
        <tissue evidence="1">Leaf</tissue>
    </source>
</reference>
<accession>A0A834WNH0</accession>
<name>A0A834WNH0_9FABA</name>
<comment type="caution">
    <text evidence="1">The sequence shown here is derived from an EMBL/GenBank/DDBJ whole genome shotgun (WGS) entry which is preliminary data.</text>
</comment>
<dbReference type="EMBL" id="JAAIUW010000006">
    <property type="protein sequence ID" value="KAF7827418.1"/>
    <property type="molecule type" value="Genomic_DNA"/>
</dbReference>
<evidence type="ECO:0000313" key="2">
    <source>
        <dbReference type="Proteomes" id="UP000634136"/>
    </source>
</evidence>
<gene>
    <name evidence="1" type="ORF">G2W53_018582</name>
</gene>
<evidence type="ECO:0000313" key="1">
    <source>
        <dbReference type="EMBL" id="KAF7827418.1"/>
    </source>
</evidence>
<keyword evidence="2" id="KW-1185">Reference proteome</keyword>
<organism evidence="1 2">
    <name type="scientific">Senna tora</name>
    <dbReference type="NCBI Taxonomy" id="362788"/>
    <lineage>
        <taxon>Eukaryota</taxon>
        <taxon>Viridiplantae</taxon>
        <taxon>Streptophyta</taxon>
        <taxon>Embryophyta</taxon>
        <taxon>Tracheophyta</taxon>
        <taxon>Spermatophyta</taxon>
        <taxon>Magnoliopsida</taxon>
        <taxon>eudicotyledons</taxon>
        <taxon>Gunneridae</taxon>
        <taxon>Pentapetalae</taxon>
        <taxon>rosids</taxon>
        <taxon>fabids</taxon>
        <taxon>Fabales</taxon>
        <taxon>Fabaceae</taxon>
        <taxon>Caesalpinioideae</taxon>
        <taxon>Cassia clade</taxon>
        <taxon>Senna</taxon>
    </lineage>
</organism>
<dbReference type="AlphaFoldDB" id="A0A834WNH0"/>